<reference evidence="1 4" key="2">
    <citation type="submission" date="2021-08" db="EMBL/GenBank/DDBJ databases">
        <title>Complete genome sequence of the strain Aneurinibacillus thermoaerophilus CCM 8960.</title>
        <authorList>
            <person name="Musilova J."/>
            <person name="Kourilova X."/>
            <person name="Pernicova I."/>
            <person name="Bezdicek M."/>
            <person name="Lengerova M."/>
            <person name="Obruca S."/>
            <person name="Sedlar K."/>
        </authorList>
    </citation>
    <scope>NUCLEOTIDE SEQUENCE [LARGE SCALE GENOMIC DNA]</scope>
    <source>
        <strain evidence="1 4">CCM 8960</strain>
    </source>
</reference>
<dbReference type="GeneID" id="97140528"/>
<dbReference type="Pfam" id="PF14398">
    <property type="entry name" value="ATPgrasp_YheCD"/>
    <property type="match status" value="1"/>
</dbReference>
<protein>
    <submittedName>
        <fullName evidence="2">YheC/D like ATP-grasp</fullName>
    </submittedName>
    <submittedName>
        <fullName evidence="1">YheC/YheD family protein</fullName>
    </submittedName>
</protein>
<dbReference type="InterPro" id="IPR026838">
    <property type="entry name" value="YheC/D"/>
</dbReference>
<dbReference type="EMBL" id="CP080764">
    <property type="protein sequence ID" value="QYY43428.1"/>
    <property type="molecule type" value="Genomic_DNA"/>
</dbReference>
<evidence type="ECO:0000313" key="4">
    <source>
        <dbReference type="Proteomes" id="UP000826616"/>
    </source>
</evidence>
<dbReference type="Proteomes" id="UP000826616">
    <property type="component" value="Chromosome"/>
</dbReference>
<dbReference type="OrthoDB" id="7869153at2"/>
<dbReference type="EMBL" id="FNDE01000002">
    <property type="protein sequence ID" value="SDG74742.1"/>
    <property type="molecule type" value="Genomic_DNA"/>
</dbReference>
<dbReference type="RefSeq" id="WP_057899717.1">
    <property type="nucleotide sequence ID" value="NZ_CP080764.1"/>
</dbReference>
<proteinExistence type="predicted"/>
<organism evidence="2 3">
    <name type="scientific">Aneurinibacillus thermoaerophilus</name>
    <dbReference type="NCBI Taxonomy" id="143495"/>
    <lineage>
        <taxon>Bacteria</taxon>
        <taxon>Bacillati</taxon>
        <taxon>Bacillota</taxon>
        <taxon>Bacilli</taxon>
        <taxon>Bacillales</taxon>
        <taxon>Paenibacillaceae</taxon>
        <taxon>Aneurinibacillus group</taxon>
        <taxon>Aneurinibacillus</taxon>
    </lineage>
</organism>
<evidence type="ECO:0000313" key="2">
    <source>
        <dbReference type="EMBL" id="SDG74742.1"/>
    </source>
</evidence>
<keyword evidence="4" id="KW-1185">Reference proteome</keyword>
<reference evidence="2 3" key="1">
    <citation type="submission" date="2016-10" db="EMBL/GenBank/DDBJ databases">
        <authorList>
            <person name="de Groot N.N."/>
        </authorList>
    </citation>
    <scope>NUCLEOTIDE SEQUENCE [LARGE SCALE GENOMIC DNA]</scope>
    <source>
        <strain evidence="2 3">L 420-91</strain>
    </source>
</reference>
<evidence type="ECO:0000313" key="3">
    <source>
        <dbReference type="Proteomes" id="UP000198956"/>
    </source>
</evidence>
<dbReference type="SUPFAM" id="SSF56059">
    <property type="entry name" value="Glutathione synthetase ATP-binding domain-like"/>
    <property type="match status" value="1"/>
</dbReference>
<name>A0A1G7WS16_ANETH</name>
<dbReference type="AlphaFoldDB" id="A0A1G7WS16"/>
<dbReference type="Proteomes" id="UP000198956">
    <property type="component" value="Unassembled WGS sequence"/>
</dbReference>
<accession>A0A1G7WS16</accession>
<sequence>MSIIATGWVSIHPLHRTWHLHFSAKKAPHTLLAKKKLHLRIGGWKKTLLITCKHPSPHTINSKVRIRSQQKHLTIGPFIGILTVAGGGLFRGVQSNFIDIIETGRKLGALVYVVPVENIDWNSRTVRGYLFDKKRKKWIKEKLPFPHVFYNRIPNRAYEGKAHVKAALNQLSATPGLTLYNPHFFNKQQLYAALQNNPETLPYLPRTLPLSSKDVFYNMISSYSLVYLKPANGMSGQGIYRVQRQSGGNYLVQHQERKKTVGKMFKTKEEAWFYLAPHVKKHYLIQKGIDLATFDNKLFDIRLLVQKDGKGEWGVTGIGVRLAGSGKITTHVPRGGSVQPPVPILSAAFPDYSAEKLLSNIRLMALCIARSLEKEWPTLGEISIDIGIDKTARLWFIEANAKPGKFDEPHIRKLSLRRIVEYAQYQANFAAISGEKRHVHS</sequence>
<evidence type="ECO:0000313" key="1">
    <source>
        <dbReference type="EMBL" id="QYY43428.1"/>
    </source>
</evidence>
<gene>
    <name evidence="1" type="ORF">K3F53_04035</name>
    <name evidence="2" type="ORF">SAMN04489735_100296</name>
</gene>